<feature type="compositionally biased region" description="Low complexity" evidence="4">
    <location>
        <begin position="570"/>
        <end position="590"/>
    </location>
</feature>
<dbReference type="EMBL" id="GGYP01000667">
    <property type="protein sequence ID" value="MDE45438.1"/>
    <property type="molecule type" value="Transcribed_RNA"/>
</dbReference>
<feature type="active site" description="Charge relay system" evidence="2">
    <location>
        <position position="123"/>
    </location>
</feature>
<organism evidence="6">
    <name type="scientific">Aceria tosichella</name>
    <name type="common">wheat curl mite</name>
    <dbReference type="NCBI Taxonomy" id="561515"/>
    <lineage>
        <taxon>Eukaryota</taxon>
        <taxon>Metazoa</taxon>
        <taxon>Ecdysozoa</taxon>
        <taxon>Arthropoda</taxon>
        <taxon>Chelicerata</taxon>
        <taxon>Arachnida</taxon>
        <taxon>Acari</taxon>
        <taxon>Acariformes</taxon>
        <taxon>Trombidiformes</taxon>
        <taxon>Prostigmata</taxon>
        <taxon>Eupodina</taxon>
        <taxon>Eriophyoidea</taxon>
        <taxon>Eriophyidae</taxon>
        <taxon>Eriophyinae</taxon>
        <taxon>Aceriini</taxon>
        <taxon>Aceria</taxon>
    </lineage>
</organism>
<sequence>MELKMLNATLAIANVFNPRKQGKLPAISEQLLMTPAHKLSKMIKDGQLSSSRLCQLVSERIKQVQPHINCMCQDRFDEALQEAAAIDKLLDEFRSGSRQEADFSQEERIKLDSPLLGVPISIKESIQVKGMRNSCGLWERRHETAKEDSVAVSLVRRFGLVPICTSNVPECTLYWADCQNPVYGRSRNPYDLSRITGASSGGEGGLLGSGASLLGIGSDIGGSLRIPAHYCGVYSHKPSPFLLSAEGNYPPIKPARLRLFTLGPMSRYASDLRPLFKCLLQDNEQLNPKIDIYLEHQPKDIGAKRLELLAKLDEPPPDLSSIKVYYFKFNETSQLKGKQSVHVQEELMRGQQEVLEHLVSKFSCPIEELNLDKYLKKTLITWQCLIRCAATKEDRDSAYEDDELKQMIGIDSLLMEFVKMPLGLSKHTKESLLTLIVGSAIPSEREKAFALCERFEKFAQELRDDILQYLNDSSVLIMPTLPTVAHKHNVSLVKTSDIRFPSMFNVLQLPVSHATIRLDETHRLPFGVSIAARPYNDHLTLALAEEIELAFGGWTPPWSKEQLKMASGGTNVASTTAAATATTEPASASTKNAELNHQKISNEQQQQQQQS</sequence>
<feature type="binding site" evidence="3">
    <location>
        <begin position="220"/>
        <end position="223"/>
    </location>
    <ligand>
        <name>substrate</name>
    </ligand>
</feature>
<evidence type="ECO:0000256" key="1">
    <source>
        <dbReference type="ARBA" id="ARBA00009199"/>
    </source>
</evidence>
<gene>
    <name evidence="6" type="primary">FAAH2_10</name>
    <name evidence="6" type="ORF">g.14066</name>
</gene>
<accession>A0A6G1S4Y9</accession>
<dbReference type="InterPro" id="IPR052739">
    <property type="entry name" value="FAAH2"/>
</dbReference>
<dbReference type="PANTHER" id="PTHR43372:SF2">
    <property type="entry name" value="IP13792P"/>
    <property type="match status" value="1"/>
</dbReference>
<evidence type="ECO:0000313" key="6">
    <source>
        <dbReference type="EMBL" id="MDE45438.1"/>
    </source>
</evidence>
<dbReference type="GO" id="GO:0012505">
    <property type="term" value="C:endomembrane system"/>
    <property type="evidence" value="ECO:0007669"/>
    <property type="project" value="TreeGrafter"/>
</dbReference>
<reference evidence="6" key="1">
    <citation type="submission" date="2018-10" db="EMBL/GenBank/DDBJ databases">
        <title>Transcriptome assembly of Aceria tosichella (Wheat curl mite) Type 2.</title>
        <authorList>
            <person name="Scully E.D."/>
            <person name="Geib S.M."/>
            <person name="Palmer N.A."/>
            <person name="Gupta A.K."/>
            <person name="Sarath G."/>
            <person name="Tatineni S."/>
        </authorList>
    </citation>
    <scope>NUCLEOTIDE SEQUENCE</scope>
    <source>
        <strain evidence="6">LincolnNE</strain>
    </source>
</reference>
<protein>
    <submittedName>
        <fullName evidence="6">Fatty-acid amide hydrolase 2</fullName>
    </submittedName>
</protein>
<evidence type="ECO:0000259" key="5">
    <source>
        <dbReference type="Pfam" id="PF01425"/>
    </source>
</evidence>
<name>A0A6G1S4Y9_9ACAR</name>
<keyword evidence="6" id="KW-0378">Hydrolase</keyword>
<dbReference type="PROSITE" id="PS00571">
    <property type="entry name" value="AMIDASES"/>
    <property type="match status" value="1"/>
</dbReference>
<feature type="binding site" evidence="3">
    <location>
        <position position="173"/>
    </location>
    <ligand>
        <name>substrate</name>
    </ligand>
</feature>
<evidence type="ECO:0000256" key="2">
    <source>
        <dbReference type="PIRSR" id="PIRSR001221-1"/>
    </source>
</evidence>
<comment type="similarity">
    <text evidence="1">Belongs to the amidase family.</text>
</comment>
<dbReference type="InterPro" id="IPR020556">
    <property type="entry name" value="Amidase_CS"/>
</dbReference>
<dbReference type="PIRSF" id="PIRSF001221">
    <property type="entry name" value="Amidase_fungi"/>
    <property type="match status" value="1"/>
</dbReference>
<feature type="active site" description="Acyl-ester intermediate" evidence="2">
    <location>
        <position position="223"/>
    </location>
</feature>
<feature type="binding site" evidence="3">
    <location>
        <position position="199"/>
    </location>
    <ligand>
        <name>substrate</name>
    </ligand>
</feature>
<feature type="domain" description="Amidase" evidence="5">
    <location>
        <begin position="55"/>
        <end position="286"/>
    </location>
</feature>
<dbReference type="InterPro" id="IPR036928">
    <property type="entry name" value="AS_sf"/>
</dbReference>
<feature type="compositionally biased region" description="Polar residues" evidence="4">
    <location>
        <begin position="591"/>
        <end position="603"/>
    </location>
</feature>
<dbReference type="GO" id="GO:0016787">
    <property type="term" value="F:hydrolase activity"/>
    <property type="evidence" value="ECO:0007669"/>
    <property type="project" value="UniProtKB-KW"/>
</dbReference>
<dbReference type="Gene3D" id="3.90.1300.10">
    <property type="entry name" value="Amidase signature (AS) domain"/>
    <property type="match status" value="1"/>
</dbReference>
<dbReference type="PANTHER" id="PTHR43372">
    <property type="entry name" value="FATTY-ACID AMIDE HYDROLASE"/>
    <property type="match status" value="1"/>
</dbReference>
<dbReference type="SUPFAM" id="SSF75304">
    <property type="entry name" value="Amidase signature (AS) enzymes"/>
    <property type="match status" value="1"/>
</dbReference>
<feature type="active site" description="Charge relay system" evidence="2">
    <location>
        <position position="199"/>
    </location>
</feature>
<proteinExistence type="inferred from homology"/>
<dbReference type="Pfam" id="PF01425">
    <property type="entry name" value="Amidase"/>
    <property type="match status" value="1"/>
</dbReference>
<dbReference type="AlphaFoldDB" id="A0A6G1S4Y9"/>
<feature type="region of interest" description="Disordered" evidence="4">
    <location>
        <begin position="570"/>
        <end position="611"/>
    </location>
</feature>
<evidence type="ECO:0000256" key="3">
    <source>
        <dbReference type="PIRSR" id="PIRSR001221-2"/>
    </source>
</evidence>
<evidence type="ECO:0000256" key="4">
    <source>
        <dbReference type="SAM" id="MobiDB-lite"/>
    </source>
</evidence>
<dbReference type="InterPro" id="IPR023631">
    <property type="entry name" value="Amidase_dom"/>
</dbReference>